<dbReference type="InterPro" id="IPR005119">
    <property type="entry name" value="LysR_subst-bd"/>
</dbReference>
<reference evidence="2" key="1">
    <citation type="submission" date="2023-06" db="EMBL/GenBank/DDBJ databases">
        <title>Identification and characterization of horizontal gene transfer across gut microbiota members of farm animals based on homology search.</title>
        <authorList>
            <person name="Schwarzerova J."/>
            <person name="Nykrynova M."/>
            <person name="Jureckova K."/>
            <person name="Cejkova D."/>
            <person name="Rychlik I."/>
        </authorList>
    </citation>
    <scope>NUCLEOTIDE SEQUENCE</scope>
    <source>
        <strain evidence="2">105_WCHN</strain>
    </source>
</reference>
<reference evidence="2" key="2">
    <citation type="submission" date="2023-06" db="EMBL/GenBank/DDBJ databases">
        <authorList>
            <person name="Zeman M."/>
            <person name="Kubasova T."/>
            <person name="Jahodarova E."/>
            <person name="Nykrynova M."/>
            <person name="Rychlik I."/>
        </authorList>
    </citation>
    <scope>NUCLEOTIDE SEQUENCE</scope>
    <source>
        <strain evidence="2">105_WCHN</strain>
    </source>
</reference>
<evidence type="ECO:0000313" key="3">
    <source>
        <dbReference type="Proteomes" id="UP001529423"/>
    </source>
</evidence>
<dbReference type="SUPFAM" id="SSF53850">
    <property type="entry name" value="Periplasmic binding protein-like II"/>
    <property type="match status" value="1"/>
</dbReference>
<organism evidence="2 3">
    <name type="scientific">Limosilactobacillus panis</name>
    <dbReference type="NCBI Taxonomy" id="47493"/>
    <lineage>
        <taxon>Bacteria</taxon>
        <taxon>Bacillati</taxon>
        <taxon>Bacillota</taxon>
        <taxon>Bacilli</taxon>
        <taxon>Lactobacillales</taxon>
        <taxon>Lactobacillaceae</taxon>
        <taxon>Limosilactobacillus</taxon>
    </lineage>
</organism>
<sequence length="245" mass="26992">MLARGHRRIKLTQEDAYLYERAQEILSLTDQTTSQLQSGAVVSGTINIGAGESSTVGPVMQALAQIMTHYPHVRVNLVSGDNVTLRQQLDTGFLDFAVLMGHENLTDYNTLPLKRGNRWGVMMTATTPLAQKAAITPQDLVGQPLLTSVQTERQDTFRQWAGDVLSQFNFVGQYNLLFNAGLLVKTGACLALCYDGLVNVEAGSGLVFRPLTPTVIDSNTLVWNKNYHLPNVAQLFIKEMRALIN</sequence>
<dbReference type="PANTHER" id="PTHR30419:SF8">
    <property type="entry name" value="NITROGEN ASSIMILATION TRANSCRIPTIONAL ACTIVATOR-RELATED"/>
    <property type="match status" value="1"/>
</dbReference>
<evidence type="ECO:0000259" key="1">
    <source>
        <dbReference type="Pfam" id="PF03466"/>
    </source>
</evidence>
<dbReference type="Pfam" id="PF03466">
    <property type="entry name" value="LysR_substrate"/>
    <property type="match status" value="1"/>
</dbReference>
<feature type="domain" description="LysR substrate-binding" evidence="1">
    <location>
        <begin position="42"/>
        <end position="242"/>
    </location>
</feature>
<name>A0ABT7VRC3_9LACO</name>
<dbReference type="Proteomes" id="UP001529423">
    <property type="component" value="Unassembled WGS sequence"/>
</dbReference>
<dbReference type="PANTHER" id="PTHR30419">
    <property type="entry name" value="HTH-TYPE TRANSCRIPTIONAL REGULATOR YBHD"/>
    <property type="match status" value="1"/>
</dbReference>
<dbReference type="EMBL" id="JAUDEO010000062">
    <property type="protein sequence ID" value="MDM8334584.1"/>
    <property type="molecule type" value="Genomic_DNA"/>
</dbReference>
<accession>A0ABT7VRC3</accession>
<protein>
    <submittedName>
        <fullName evidence="2">Substrate-binding domain-containing protein</fullName>
    </submittedName>
</protein>
<gene>
    <name evidence="2" type="ORF">QUW46_08390</name>
</gene>
<comment type="caution">
    <text evidence="2">The sequence shown here is derived from an EMBL/GenBank/DDBJ whole genome shotgun (WGS) entry which is preliminary data.</text>
</comment>
<evidence type="ECO:0000313" key="2">
    <source>
        <dbReference type="EMBL" id="MDM8334584.1"/>
    </source>
</evidence>
<dbReference type="InterPro" id="IPR050950">
    <property type="entry name" value="HTH-type_LysR_regulators"/>
</dbReference>
<dbReference type="CDD" id="cd05466">
    <property type="entry name" value="PBP2_LTTR_substrate"/>
    <property type="match status" value="1"/>
</dbReference>
<keyword evidence="3" id="KW-1185">Reference proteome</keyword>
<feature type="non-terminal residue" evidence="2">
    <location>
        <position position="245"/>
    </location>
</feature>
<dbReference type="Gene3D" id="3.40.190.290">
    <property type="match status" value="1"/>
</dbReference>
<proteinExistence type="predicted"/>